<dbReference type="RefSeq" id="XP_024734246.1">
    <property type="nucleotide sequence ID" value="XM_024887103.1"/>
</dbReference>
<dbReference type="InParanoid" id="A0A2J6T2U8"/>
<organism evidence="2 3">
    <name type="scientific">Hyaloscypha bicolor E</name>
    <dbReference type="NCBI Taxonomy" id="1095630"/>
    <lineage>
        <taxon>Eukaryota</taxon>
        <taxon>Fungi</taxon>
        <taxon>Dikarya</taxon>
        <taxon>Ascomycota</taxon>
        <taxon>Pezizomycotina</taxon>
        <taxon>Leotiomycetes</taxon>
        <taxon>Helotiales</taxon>
        <taxon>Hyaloscyphaceae</taxon>
        <taxon>Hyaloscypha</taxon>
        <taxon>Hyaloscypha bicolor</taxon>
    </lineage>
</organism>
<sequence length="610" mass="68352">MASTGNSKDVQKELMKNVEVPTIPYHLFDILVQKCEKEGYHLEPAFVHNHLRKTGDYNLWYAFKAIAEEMEKRTKALEESGRITVAHESTFLSSWGAGPSQYYNTLLTYLEDEDKQLKEVGTLGWKSAVGLLLKSASKSTYKNPEYCRAGLYEYHVQLNASRNRRAMYYNQCRQQNISEGELEACLKEWDEQENNLLHIVPANETHAQRDARLTRLNRARTRILDPVTAEENQQIADMLVWYQSPCAQNSAMNPEDPFLTLISEVIKELLVHDSSLGSKGSMPYRFIKEANQALSDKNYPEEQTSDVRHLKSTLAKGIKENEEIYQGTIAPGLRKKMESANEQRPATEDSDDDSDDQDNPNTMEFSFGSLTVDEDTIKKALQWYKYDRVQYNGLFKGHKATNCPQGCDTTTHEWMTEAMTGIAEKYIKLRETQQLKDIALNALARGSGHTVDVLSEAEGGVLDADTIQLHNVLLEIKLRVAGPGNKNDDDFAEHQAALRDLTTMEHDWTPVAVTICGGSAALAKAFLDEAEGHIRSYLKKKGMPQTQMKVDIEGYRFAVRCLDGLGSENSNVASTGSGNEDKAGDVGGSASAEGDKKKKKKRGGKKAKKN</sequence>
<feature type="region of interest" description="Disordered" evidence="1">
    <location>
        <begin position="329"/>
        <end position="367"/>
    </location>
</feature>
<evidence type="ECO:0000256" key="1">
    <source>
        <dbReference type="SAM" id="MobiDB-lite"/>
    </source>
</evidence>
<evidence type="ECO:0000313" key="2">
    <source>
        <dbReference type="EMBL" id="PMD57342.1"/>
    </source>
</evidence>
<dbReference type="EMBL" id="KZ613847">
    <property type="protein sequence ID" value="PMD57342.1"/>
    <property type="molecule type" value="Genomic_DNA"/>
</dbReference>
<evidence type="ECO:0000313" key="3">
    <source>
        <dbReference type="Proteomes" id="UP000235371"/>
    </source>
</evidence>
<feature type="compositionally biased region" description="Acidic residues" evidence="1">
    <location>
        <begin position="348"/>
        <end position="358"/>
    </location>
</feature>
<dbReference type="OrthoDB" id="10616604at2759"/>
<reference evidence="2 3" key="1">
    <citation type="submission" date="2016-04" db="EMBL/GenBank/DDBJ databases">
        <title>A degradative enzymes factory behind the ericoid mycorrhizal symbiosis.</title>
        <authorList>
            <consortium name="DOE Joint Genome Institute"/>
            <person name="Martino E."/>
            <person name="Morin E."/>
            <person name="Grelet G."/>
            <person name="Kuo A."/>
            <person name="Kohler A."/>
            <person name="Daghino S."/>
            <person name="Barry K."/>
            <person name="Choi C."/>
            <person name="Cichocki N."/>
            <person name="Clum A."/>
            <person name="Copeland A."/>
            <person name="Hainaut M."/>
            <person name="Haridas S."/>
            <person name="Labutti K."/>
            <person name="Lindquist E."/>
            <person name="Lipzen A."/>
            <person name="Khouja H.-R."/>
            <person name="Murat C."/>
            <person name="Ohm R."/>
            <person name="Olson A."/>
            <person name="Spatafora J."/>
            <person name="Veneault-Fourrey C."/>
            <person name="Henrissat B."/>
            <person name="Grigoriev I."/>
            <person name="Martin F."/>
            <person name="Perotto S."/>
        </authorList>
    </citation>
    <scope>NUCLEOTIDE SEQUENCE [LARGE SCALE GENOMIC DNA]</scope>
    <source>
        <strain evidence="2 3">E</strain>
    </source>
</reference>
<protein>
    <submittedName>
        <fullName evidence="2">Uncharacterized protein</fullName>
    </submittedName>
</protein>
<proteinExistence type="predicted"/>
<feature type="compositionally biased region" description="Basic and acidic residues" evidence="1">
    <location>
        <begin position="335"/>
        <end position="347"/>
    </location>
</feature>
<dbReference type="AlphaFoldDB" id="A0A2J6T2U8"/>
<dbReference type="GeneID" id="36595179"/>
<feature type="region of interest" description="Disordered" evidence="1">
    <location>
        <begin position="569"/>
        <end position="610"/>
    </location>
</feature>
<feature type="compositionally biased region" description="Polar residues" evidence="1">
    <location>
        <begin position="569"/>
        <end position="578"/>
    </location>
</feature>
<keyword evidence="3" id="KW-1185">Reference proteome</keyword>
<feature type="compositionally biased region" description="Basic residues" evidence="1">
    <location>
        <begin position="597"/>
        <end position="610"/>
    </location>
</feature>
<accession>A0A2J6T2U8</accession>
<gene>
    <name evidence="2" type="ORF">K444DRAFT_665714</name>
</gene>
<name>A0A2J6T2U8_9HELO</name>
<dbReference type="Proteomes" id="UP000235371">
    <property type="component" value="Unassembled WGS sequence"/>
</dbReference>